<dbReference type="AlphaFoldDB" id="A0A2W7Q0H8"/>
<sequence length="217" mass="24060">MQERGAACHEALRTDYLAALEWIPSPKPRRDENELHEAARPEAHGRSASASDRWQLDASPSTERPPSFKSALPSRTASPPSASPSRNPSADIGNKKGKRGLQALRATEPAKPANAPSEAEQRSEPDRADVPLVEAEGTVARSTAPVAEPPMPPPPRLCRGSNLRRGLRHRPMSRRSPMETIRPTRNGLARKRRLLRNWPGRNRCRSRMRPPSRRSPP</sequence>
<feature type="compositionally biased region" description="Polar residues" evidence="1">
    <location>
        <begin position="48"/>
        <end position="64"/>
    </location>
</feature>
<feature type="compositionally biased region" description="Low complexity" evidence="1">
    <location>
        <begin position="70"/>
        <end position="90"/>
    </location>
</feature>
<evidence type="ECO:0000313" key="3">
    <source>
        <dbReference type="Proteomes" id="UP000248916"/>
    </source>
</evidence>
<feature type="compositionally biased region" description="Pro residues" evidence="1">
    <location>
        <begin position="147"/>
        <end position="156"/>
    </location>
</feature>
<comment type="caution">
    <text evidence="2">The sequence shown here is derived from an EMBL/GenBank/DDBJ whole genome shotgun (WGS) entry which is preliminary data.</text>
</comment>
<feature type="compositionally biased region" description="Basic residues" evidence="1">
    <location>
        <begin position="202"/>
        <end position="217"/>
    </location>
</feature>
<organism evidence="2 3">
    <name type="scientific">Palleronia aestuarii</name>
    <dbReference type="NCBI Taxonomy" id="568105"/>
    <lineage>
        <taxon>Bacteria</taxon>
        <taxon>Pseudomonadati</taxon>
        <taxon>Pseudomonadota</taxon>
        <taxon>Alphaproteobacteria</taxon>
        <taxon>Rhodobacterales</taxon>
        <taxon>Roseobacteraceae</taxon>
        <taxon>Palleronia</taxon>
    </lineage>
</organism>
<evidence type="ECO:0000256" key="1">
    <source>
        <dbReference type="SAM" id="MobiDB-lite"/>
    </source>
</evidence>
<accession>A0A2W7Q0H8</accession>
<protein>
    <submittedName>
        <fullName evidence="2">Uncharacterized protein</fullName>
    </submittedName>
</protein>
<evidence type="ECO:0000313" key="2">
    <source>
        <dbReference type="EMBL" id="PZX15289.1"/>
    </source>
</evidence>
<feature type="compositionally biased region" description="Basic and acidic residues" evidence="1">
    <location>
        <begin position="119"/>
        <end position="129"/>
    </location>
</feature>
<gene>
    <name evidence="2" type="ORF">LX81_02592</name>
</gene>
<dbReference type="EMBL" id="QKZL01000010">
    <property type="protein sequence ID" value="PZX15289.1"/>
    <property type="molecule type" value="Genomic_DNA"/>
</dbReference>
<keyword evidence="3" id="KW-1185">Reference proteome</keyword>
<proteinExistence type="predicted"/>
<feature type="compositionally biased region" description="Basic and acidic residues" evidence="1">
    <location>
        <begin position="28"/>
        <end position="45"/>
    </location>
</feature>
<name>A0A2W7Q0H8_9RHOB</name>
<feature type="region of interest" description="Disordered" evidence="1">
    <location>
        <begin position="23"/>
        <end position="217"/>
    </location>
</feature>
<dbReference type="Proteomes" id="UP000248916">
    <property type="component" value="Unassembled WGS sequence"/>
</dbReference>
<reference evidence="2 3" key="1">
    <citation type="submission" date="2018-06" db="EMBL/GenBank/DDBJ databases">
        <title>Genomic Encyclopedia of Archaeal and Bacterial Type Strains, Phase II (KMG-II): from individual species to whole genera.</title>
        <authorList>
            <person name="Goeker M."/>
        </authorList>
    </citation>
    <scope>NUCLEOTIDE SEQUENCE [LARGE SCALE GENOMIC DNA]</scope>
    <source>
        <strain evidence="2 3">DSM 22009</strain>
    </source>
</reference>